<dbReference type="SUPFAM" id="SSF53041">
    <property type="entry name" value="Resolvase-like"/>
    <property type="match status" value="1"/>
</dbReference>
<dbReference type="PANTHER" id="PTHR30461:SF2">
    <property type="entry name" value="SERINE RECOMBINASE PINE-RELATED"/>
    <property type="match status" value="1"/>
</dbReference>
<evidence type="ECO:0000313" key="6">
    <source>
        <dbReference type="Proteomes" id="UP000256661"/>
    </source>
</evidence>
<gene>
    <name evidence="5" type="ORF">DFJ69_4485</name>
</gene>
<name>A0A3D9SSN5_9ACTN</name>
<dbReference type="CDD" id="cd00338">
    <property type="entry name" value="Ser_Recombinase"/>
    <property type="match status" value="1"/>
</dbReference>
<dbReference type="PROSITE" id="PS51737">
    <property type="entry name" value="RECOMBINASE_DNA_BIND"/>
    <property type="match status" value="1"/>
</dbReference>
<dbReference type="Proteomes" id="UP000256661">
    <property type="component" value="Unassembled WGS sequence"/>
</dbReference>
<evidence type="ECO:0000256" key="2">
    <source>
        <dbReference type="ARBA" id="ARBA00023172"/>
    </source>
</evidence>
<keyword evidence="1" id="KW-0238">DNA-binding</keyword>
<feature type="domain" description="Recombinase" evidence="4">
    <location>
        <begin position="219"/>
        <end position="358"/>
    </location>
</feature>
<dbReference type="Gene3D" id="3.40.50.1390">
    <property type="entry name" value="Resolvase, N-terminal catalytic domain"/>
    <property type="match status" value="1"/>
</dbReference>
<keyword evidence="2" id="KW-0233">DNA recombination</keyword>
<feature type="domain" description="Resolvase/invertase-type recombinase catalytic" evidence="3">
    <location>
        <begin position="66"/>
        <end position="211"/>
    </location>
</feature>
<dbReference type="GO" id="GO:0000150">
    <property type="term" value="F:DNA strand exchange activity"/>
    <property type="evidence" value="ECO:0007669"/>
    <property type="project" value="InterPro"/>
</dbReference>
<dbReference type="InterPro" id="IPR006119">
    <property type="entry name" value="Resolv_N"/>
</dbReference>
<dbReference type="InterPro" id="IPR036162">
    <property type="entry name" value="Resolvase-like_N_sf"/>
</dbReference>
<dbReference type="InterPro" id="IPR011109">
    <property type="entry name" value="DNA_bind_recombinase_dom"/>
</dbReference>
<organism evidence="5 6">
    <name type="scientific">Thermomonospora umbrina</name>
    <dbReference type="NCBI Taxonomy" id="111806"/>
    <lineage>
        <taxon>Bacteria</taxon>
        <taxon>Bacillati</taxon>
        <taxon>Actinomycetota</taxon>
        <taxon>Actinomycetes</taxon>
        <taxon>Streptosporangiales</taxon>
        <taxon>Thermomonosporaceae</taxon>
        <taxon>Thermomonospora</taxon>
    </lineage>
</organism>
<protein>
    <submittedName>
        <fullName evidence="5">DNA invertase Pin-like site-specific DNA recombinase</fullName>
    </submittedName>
</protein>
<evidence type="ECO:0000313" key="5">
    <source>
        <dbReference type="EMBL" id="REE98986.1"/>
    </source>
</evidence>
<evidence type="ECO:0000259" key="4">
    <source>
        <dbReference type="PROSITE" id="PS51737"/>
    </source>
</evidence>
<dbReference type="SMART" id="SM00857">
    <property type="entry name" value="Resolvase"/>
    <property type="match status" value="1"/>
</dbReference>
<dbReference type="Pfam" id="PF00239">
    <property type="entry name" value="Resolvase"/>
    <property type="match status" value="1"/>
</dbReference>
<keyword evidence="6" id="KW-1185">Reference proteome</keyword>
<dbReference type="GO" id="GO:0003677">
    <property type="term" value="F:DNA binding"/>
    <property type="evidence" value="ECO:0007669"/>
    <property type="project" value="UniProtKB-KW"/>
</dbReference>
<dbReference type="PROSITE" id="PS51736">
    <property type="entry name" value="RECOMBINASES_3"/>
    <property type="match status" value="1"/>
</dbReference>
<reference evidence="5 6" key="1">
    <citation type="submission" date="2018-08" db="EMBL/GenBank/DDBJ databases">
        <title>Sequencing the genomes of 1000 actinobacteria strains.</title>
        <authorList>
            <person name="Klenk H.-P."/>
        </authorList>
    </citation>
    <scope>NUCLEOTIDE SEQUENCE [LARGE SCALE GENOMIC DNA]</scope>
    <source>
        <strain evidence="5 6">DSM 43927</strain>
    </source>
</reference>
<comment type="caution">
    <text evidence="5">The sequence shown here is derived from an EMBL/GenBank/DDBJ whole genome shotgun (WGS) entry which is preliminary data.</text>
</comment>
<evidence type="ECO:0000256" key="1">
    <source>
        <dbReference type="ARBA" id="ARBA00023125"/>
    </source>
</evidence>
<dbReference type="PANTHER" id="PTHR30461">
    <property type="entry name" value="DNA-INVERTASE FROM LAMBDOID PROPHAGE"/>
    <property type="match status" value="1"/>
</dbReference>
<dbReference type="EMBL" id="QTTT01000001">
    <property type="protein sequence ID" value="REE98986.1"/>
    <property type="molecule type" value="Genomic_DNA"/>
</dbReference>
<dbReference type="Pfam" id="PF07508">
    <property type="entry name" value="Recombinase"/>
    <property type="match status" value="1"/>
</dbReference>
<sequence length="494" mass="54324">MARVIVKPAVTIASRPTSRVSPWATVLVAINPSVPFVCKSDVAPRRVRAASLGWSVPTMNMNQAKRCVLYARLSVTKEESVSIARQLQSCRRYAEARGWEVIGEFVDDGISASVNRPEDRRGWAALLAARDFDAVIIWKVDRLARRVLDFLHADEALQERGAGLVAVEDPIDMTSPQGRAFAVMLAVFGEMEAEAIRARVRAARVQLLKDGRWAGGGIPYGYRPAANPDGPGWVLVKDPDRAPWLAQAVGMALCGVTVNAITTWLTTSGAPLPACSGARRKSGVAAWNRQTVDGLLRNPILAGMTPHNPGRPKSAKRADPFAVFRDEDGVPVINEALAVITTDQFATLQKILDSRSTPQARKRSEREATSPFLSRVVRCDDCDRFMCRGTNQKRPVIYCPVCRQTMSRSAFDPYLIHRLLNERGAEPLGASTVQAHWAAAGPSDLARREILLSQLESLRVRRGIVGRYFDDERVLLRWRQTASKGEVARSGDSP</sequence>
<dbReference type="InterPro" id="IPR050639">
    <property type="entry name" value="SSR_resolvase"/>
</dbReference>
<accession>A0A3D9SSN5</accession>
<dbReference type="Gene3D" id="3.90.1750.20">
    <property type="entry name" value="Putative Large Serine Recombinase, Chain B, Domain 2"/>
    <property type="match status" value="1"/>
</dbReference>
<proteinExistence type="predicted"/>
<dbReference type="InterPro" id="IPR038109">
    <property type="entry name" value="DNA_bind_recomb_sf"/>
</dbReference>
<dbReference type="RefSeq" id="WP_342769874.1">
    <property type="nucleotide sequence ID" value="NZ_QTTT01000001.1"/>
</dbReference>
<dbReference type="AlphaFoldDB" id="A0A3D9SSN5"/>
<evidence type="ECO:0000259" key="3">
    <source>
        <dbReference type="PROSITE" id="PS51736"/>
    </source>
</evidence>